<keyword evidence="4 8" id="KW-0732">Signal</keyword>
<feature type="chain" id="PRO_5032296190" description="Carboxypeptidase" evidence="8">
    <location>
        <begin position="16"/>
        <end position="449"/>
    </location>
</feature>
<keyword evidence="6" id="KW-1015">Disulfide bond</keyword>
<evidence type="ECO:0000256" key="7">
    <source>
        <dbReference type="ARBA" id="ARBA00023180"/>
    </source>
</evidence>
<evidence type="ECO:0000256" key="3">
    <source>
        <dbReference type="ARBA" id="ARBA00022670"/>
    </source>
</evidence>
<keyword evidence="2" id="KW-0121">Carboxypeptidase</keyword>
<dbReference type="AlphaFoldDB" id="A0A811RSP8"/>
<feature type="signal peptide" evidence="8">
    <location>
        <begin position="1"/>
        <end position="15"/>
    </location>
</feature>
<dbReference type="GO" id="GO:0005773">
    <property type="term" value="C:vacuole"/>
    <property type="evidence" value="ECO:0007669"/>
    <property type="project" value="TreeGrafter"/>
</dbReference>
<reference evidence="9" key="1">
    <citation type="submission" date="2020-10" db="EMBL/GenBank/DDBJ databases">
        <authorList>
            <person name="Han B."/>
            <person name="Lu T."/>
            <person name="Zhao Q."/>
            <person name="Huang X."/>
            <person name="Zhao Y."/>
        </authorList>
    </citation>
    <scope>NUCLEOTIDE SEQUENCE</scope>
</reference>
<dbReference type="SUPFAM" id="SSF53474">
    <property type="entry name" value="alpha/beta-Hydrolases"/>
    <property type="match status" value="1"/>
</dbReference>
<evidence type="ECO:0000256" key="4">
    <source>
        <dbReference type="ARBA" id="ARBA00022729"/>
    </source>
</evidence>
<accession>A0A811RSP8</accession>
<dbReference type="GO" id="GO:0004185">
    <property type="term" value="F:serine-type carboxypeptidase activity"/>
    <property type="evidence" value="ECO:0007669"/>
    <property type="project" value="InterPro"/>
</dbReference>
<keyword evidence="5" id="KW-0378">Hydrolase</keyword>
<keyword evidence="7" id="KW-0325">Glycoprotein</keyword>
<dbReference type="Pfam" id="PF00450">
    <property type="entry name" value="Peptidase_S10"/>
    <property type="match status" value="2"/>
</dbReference>
<evidence type="ECO:0000256" key="8">
    <source>
        <dbReference type="SAM" id="SignalP"/>
    </source>
</evidence>
<organism evidence="9 10">
    <name type="scientific">Miscanthus lutarioriparius</name>
    <dbReference type="NCBI Taxonomy" id="422564"/>
    <lineage>
        <taxon>Eukaryota</taxon>
        <taxon>Viridiplantae</taxon>
        <taxon>Streptophyta</taxon>
        <taxon>Embryophyta</taxon>
        <taxon>Tracheophyta</taxon>
        <taxon>Spermatophyta</taxon>
        <taxon>Magnoliopsida</taxon>
        <taxon>Liliopsida</taxon>
        <taxon>Poales</taxon>
        <taxon>Poaceae</taxon>
        <taxon>PACMAD clade</taxon>
        <taxon>Panicoideae</taxon>
        <taxon>Andropogonodae</taxon>
        <taxon>Andropogoneae</taxon>
        <taxon>Saccharinae</taxon>
        <taxon>Miscanthus</taxon>
    </lineage>
</organism>
<evidence type="ECO:0008006" key="11">
    <source>
        <dbReference type="Google" id="ProtNLM"/>
    </source>
</evidence>
<dbReference type="OrthoDB" id="443318at2759"/>
<dbReference type="Gene3D" id="6.10.250.940">
    <property type="match status" value="1"/>
</dbReference>
<comment type="similarity">
    <text evidence="1">Belongs to the peptidase S10 family.</text>
</comment>
<dbReference type="Gene3D" id="3.40.50.1820">
    <property type="entry name" value="alpha/beta hydrolase"/>
    <property type="match status" value="1"/>
</dbReference>
<evidence type="ECO:0000313" key="10">
    <source>
        <dbReference type="Proteomes" id="UP000604825"/>
    </source>
</evidence>
<keyword evidence="3" id="KW-0645">Protease</keyword>
<dbReference type="PANTHER" id="PTHR11802:SF359">
    <property type="entry name" value="CARBOXYPEPTIDASE"/>
    <property type="match status" value="1"/>
</dbReference>
<name>A0A811RSP8_9POAL</name>
<dbReference type="EMBL" id="CAJGYO010000016">
    <property type="protein sequence ID" value="CAD6272780.1"/>
    <property type="molecule type" value="Genomic_DNA"/>
</dbReference>
<protein>
    <recommendedName>
        <fullName evidence="11">Carboxypeptidase</fullName>
    </recommendedName>
</protein>
<proteinExistence type="inferred from homology"/>
<evidence type="ECO:0000256" key="2">
    <source>
        <dbReference type="ARBA" id="ARBA00022645"/>
    </source>
</evidence>
<dbReference type="InterPro" id="IPR029058">
    <property type="entry name" value="AB_hydrolase_fold"/>
</dbReference>
<gene>
    <name evidence="9" type="ORF">NCGR_LOCUS56051</name>
</gene>
<sequence length="449" mass="50376">MSAAGLFLCLVSALALPTFSSSSQSLASATSDQRDADRVVRLPGQPESPSVSQFSGYVTVNERNGRALFYWFFEAQTTPEEKPLLLWLNGGPGCSSIGYGAASELGPLRVVRRGAALEFNEYAWNKEANLLFLESPVGVGFSYTNTSSDLDKLNDDFVAEDDYSFLVNWLEQFPEYKDREFYISGESYAEISTSYAAGHYVPQLAELVYDRNTDKKGKAYINLKGFIDCDFKNFNWSDDCNAVMDIVYSQYDEIDIYNIYEPKCLLNQSSASSENHAFSMNGQEKFSRRILVFSGYDPCYSSYAEDYFNKKEVQKAFHANVVSGSLPVKWHVCSNPILNSYNFTVSSVLPIYSKLIKAGLRVWLYSGDADGKVPVIGSRYCVEGLGLPIKTQWQPWYLDKQVAGRFVEYYGMSMVTVRGAGHMVPLNKPAEALLLINTFLRGEQLPTHR</sequence>
<evidence type="ECO:0000256" key="5">
    <source>
        <dbReference type="ARBA" id="ARBA00022801"/>
    </source>
</evidence>
<dbReference type="InterPro" id="IPR001563">
    <property type="entry name" value="Peptidase_S10"/>
</dbReference>
<dbReference type="GO" id="GO:0006508">
    <property type="term" value="P:proteolysis"/>
    <property type="evidence" value="ECO:0007669"/>
    <property type="project" value="UniProtKB-KW"/>
</dbReference>
<dbReference type="Gene3D" id="3.40.50.11320">
    <property type="match status" value="1"/>
</dbReference>
<dbReference type="FunFam" id="3.40.50.11320:FF:000001">
    <property type="entry name" value="Carboxypeptidase"/>
    <property type="match status" value="1"/>
</dbReference>
<dbReference type="PANTHER" id="PTHR11802">
    <property type="entry name" value="SERINE PROTEASE FAMILY S10 SERINE CARBOXYPEPTIDASE"/>
    <property type="match status" value="1"/>
</dbReference>
<evidence type="ECO:0000313" key="9">
    <source>
        <dbReference type="EMBL" id="CAD6272780.1"/>
    </source>
</evidence>
<dbReference type="Proteomes" id="UP000604825">
    <property type="component" value="Unassembled WGS sequence"/>
</dbReference>
<comment type="caution">
    <text evidence="9">The sequence shown here is derived from an EMBL/GenBank/DDBJ whole genome shotgun (WGS) entry which is preliminary data.</text>
</comment>
<dbReference type="PRINTS" id="PR00724">
    <property type="entry name" value="CRBOXYPTASEC"/>
</dbReference>
<keyword evidence="10" id="KW-1185">Reference proteome</keyword>
<evidence type="ECO:0000256" key="6">
    <source>
        <dbReference type="ARBA" id="ARBA00023157"/>
    </source>
</evidence>
<evidence type="ECO:0000256" key="1">
    <source>
        <dbReference type="ARBA" id="ARBA00009431"/>
    </source>
</evidence>